<evidence type="ECO:0000313" key="3">
    <source>
        <dbReference type="EMBL" id="MEN3067732.1"/>
    </source>
</evidence>
<feature type="chain" id="PRO_5046238488" evidence="1">
    <location>
        <begin position="21"/>
        <end position="447"/>
    </location>
</feature>
<protein>
    <submittedName>
        <fullName evidence="3">DUF4034 domain-containing protein</fullName>
    </submittedName>
</protein>
<keyword evidence="4" id="KW-1185">Reference proteome</keyword>
<keyword evidence="1" id="KW-0732">Signal</keyword>
<feature type="signal peptide" evidence="1">
    <location>
        <begin position="1"/>
        <end position="20"/>
    </location>
</feature>
<organism evidence="3 4">
    <name type="scientific">Uliginosibacterium sediminicola</name>
    <dbReference type="NCBI Taxonomy" id="2024550"/>
    <lineage>
        <taxon>Bacteria</taxon>
        <taxon>Pseudomonadati</taxon>
        <taxon>Pseudomonadota</taxon>
        <taxon>Betaproteobacteria</taxon>
        <taxon>Rhodocyclales</taxon>
        <taxon>Zoogloeaceae</taxon>
        <taxon>Uliginosibacterium</taxon>
    </lineage>
</organism>
<sequence length="447" mass="50891">MKYMIFVLVFLQGLVSAAHAAAVYITPRSVEALTSPTPTLAVLADQQIRKDRAFYSVMIGKRDFDTLEKAAEKIAEAYRQHKISADDFTLQAAALVPMDSDKLQLPDLQAWTQERPKSYVAWYVLGRQYLNIARVIRGDKWASDVSRDQFAEMDKYARMAHAAGLKALSLNPRFIPVYRILVPVGSFVLNADKKYFAESCAQLRVILPQRTNECAKVSDSSDLSKEFLMAATEVEPDQYLLYEIYIDYNTPRWGKNYGTLYELAKRARQNGHITTDRLTDLEAYIMYFQARDAADLDKDPARAADLFIKAFNHAPKAEHLNWLHDAGYYARQARKVDFAIEIYNKALSVNKDDYEALFQRGVTYREEKHDNVRYFADQAASAMLGYKYAQNNIGYYYMSGDSGYPVNLQEAKAWLTLAANQGYQHARDKLSVVERLITVQQGGSSKP</sequence>
<name>A0ABU9YVL5_9RHOO</name>
<evidence type="ECO:0000259" key="2">
    <source>
        <dbReference type="Pfam" id="PF13226"/>
    </source>
</evidence>
<proteinExistence type="predicted"/>
<reference evidence="3 4" key="1">
    <citation type="journal article" date="2018" name="Int. J. Syst. Evol. Microbiol.">
        <title>Uliginosibacterium sediminicola sp. nov., isolated from freshwater sediment.</title>
        <authorList>
            <person name="Hwang W.M."/>
            <person name="Kim S.M."/>
            <person name="Kang K."/>
            <person name="Ahn T.Y."/>
        </authorList>
    </citation>
    <scope>NUCLEOTIDE SEQUENCE [LARGE SCALE GENOMIC DNA]</scope>
    <source>
        <strain evidence="3 4">M1-21</strain>
    </source>
</reference>
<accession>A0ABU9YVL5</accession>
<dbReference type="Gene3D" id="1.25.40.10">
    <property type="entry name" value="Tetratricopeptide repeat domain"/>
    <property type="match status" value="1"/>
</dbReference>
<dbReference type="InterPro" id="IPR011990">
    <property type="entry name" value="TPR-like_helical_dom_sf"/>
</dbReference>
<gene>
    <name evidence="3" type="ORF">ABDB84_04520</name>
</gene>
<dbReference type="Pfam" id="PF08238">
    <property type="entry name" value="Sel1"/>
    <property type="match status" value="2"/>
</dbReference>
<dbReference type="Proteomes" id="UP001410394">
    <property type="component" value="Unassembled WGS sequence"/>
</dbReference>
<feature type="domain" description="DUF4034" evidence="2">
    <location>
        <begin position="58"/>
        <end position="174"/>
    </location>
</feature>
<evidence type="ECO:0000313" key="4">
    <source>
        <dbReference type="Proteomes" id="UP001410394"/>
    </source>
</evidence>
<dbReference type="SMART" id="SM00671">
    <property type="entry name" value="SEL1"/>
    <property type="match status" value="1"/>
</dbReference>
<dbReference type="SUPFAM" id="SSF81901">
    <property type="entry name" value="HCP-like"/>
    <property type="match status" value="1"/>
</dbReference>
<dbReference type="RefSeq" id="WP_345918499.1">
    <property type="nucleotide sequence ID" value="NZ_JBDIVE010000002.1"/>
</dbReference>
<dbReference type="Pfam" id="PF13226">
    <property type="entry name" value="DUF4034"/>
    <property type="match status" value="1"/>
</dbReference>
<dbReference type="InterPro" id="IPR025115">
    <property type="entry name" value="DUF4034"/>
</dbReference>
<evidence type="ECO:0000256" key="1">
    <source>
        <dbReference type="SAM" id="SignalP"/>
    </source>
</evidence>
<dbReference type="InterPro" id="IPR006597">
    <property type="entry name" value="Sel1-like"/>
</dbReference>
<comment type="caution">
    <text evidence="3">The sequence shown here is derived from an EMBL/GenBank/DDBJ whole genome shotgun (WGS) entry which is preliminary data.</text>
</comment>
<dbReference type="EMBL" id="JBDIVE010000002">
    <property type="protein sequence ID" value="MEN3067732.1"/>
    <property type="molecule type" value="Genomic_DNA"/>
</dbReference>